<proteinExistence type="predicted"/>
<dbReference type="AlphaFoldDB" id="A0A146FL99"/>
<reference evidence="1" key="3">
    <citation type="submission" date="2021-01" db="EMBL/GenBank/DDBJ databases">
        <authorList>
            <consortium name="Aspergillus luchuensis mut. kawachii IFO 4304 genome sequencing consortium"/>
            <person name="Kazuki M."/>
            <person name="Futagami T."/>
        </authorList>
    </citation>
    <scope>NUCLEOTIDE SEQUENCE</scope>
    <source>
        <strain evidence="1">IFO 4308</strain>
    </source>
</reference>
<sequence>MTTWPTIKRIISQGHAKAHGGHLNADAYLYREEGRYIDEDGTVHPPRYDTDTFRCLYGVEPNIAEIINYTPTIQVLERHATIEASDRLEATEVLKARFDMFLHALKAAEYPGNYLNLMSPEYHQFKELRSAYREFWNAT</sequence>
<dbReference type="KEGG" id="aluc:AKAW2_21051A"/>
<evidence type="ECO:0000313" key="1">
    <source>
        <dbReference type="EMBL" id="BCR96111.1"/>
    </source>
</evidence>
<keyword evidence="4" id="KW-1185">Reference proteome</keyword>
<evidence type="ECO:0000313" key="3">
    <source>
        <dbReference type="Proteomes" id="UP000075230"/>
    </source>
</evidence>
<accession>A0A146FL99</accession>
<name>A0A146FL99_ASPKA</name>
<reference evidence="1" key="4">
    <citation type="submission" date="2021-02" db="EMBL/GenBank/DDBJ databases">
        <title>Aspergillus luchuensis mut. kawachii IFO 4304 genome sequence.</title>
        <authorList>
            <person name="Mori K."/>
            <person name="Kadooka C."/>
            <person name="Goto M."/>
            <person name="Futagami T."/>
        </authorList>
    </citation>
    <scope>NUCLEOTIDE SEQUENCE</scope>
    <source>
        <strain evidence="1">IFO 4308</strain>
    </source>
</reference>
<organism evidence="2 3">
    <name type="scientific">Aspergillus kawachii</name>
    <name type="common">White koji mold</name>
    <name type="synonym">Aspergillus awamori var. kawachi</name>
    <dbReference type="NCBI Taxonomy" id="1069201"/>
    <lineage>
        <taxon>Eukaryota</taxon>
        <taxon>Fungi</taxon>
        <taxon>Dikarya</taxon>
        <taxon>Ascomycota</taxon>
        <taxon>Pezizomycotina</taxon>
        <taxon>Eurotiomycetes</taxon>
        <taxon>Eurotiomycetidae</taxon>
        <taxon>Eurotiales</taxon>
        <taxon>Aspergillaceae</taxon>
        <taxon>Aspergillus</taxon>
        <taxon>Aspergillus subgen. Circumdati</taxon>
    </lineage>
</organism>
<dbReference type="Proteomes" id="UP000661280">
    <property type="component" value="Chromosome 2"/>
</dbReference>
<dbReference type="RefSeq" id="XP_041539877.1">
    <property type="nucleotide sequence ID" value="XM_041685832.1"/>
</dbReference>
<protein>
    <submittedName>
        <fullName evidence="2">Uncharacterized protein</fullName>
    </submittedName>
</protein>
<reference evidence="2 3" key="1">
    <citation type="journal article" date="2016" name="DNA Res.">
        <title>Genome sequence of Aspergillus luchuensis NBRC 4314.</title>
        <authorList>
            <person name="Yamada O."/>
            <person name="Machida M."/>
            <person name="Hosoyama A."/>
            <person name="Goto M."/>
            <person name="Takahashi T."/>
            <person name="Futagami T."/>
            <person name="Yamagata Y."/>
            <person name="Takeuchi M."/>
            <person name="Kobayashi T."/>
            <person name="Koike H."/>
            <person name="Abe K."/>
            <person name="Asai K."/>
            <person name="Arita M."/>
            <person name="Fujita N."/>
            <person name="Fukuda K."/>
            <person name="Higa K."/>
            <person name="Horikawa H."/>
            <person name="Ishikawa T."/>
            <person name="Jinno K."/>
            <person name="Kato Y."/>
            <person name="Kirimura K."/>
            <person name="Mizutani O."/>
            <person name="Nakasone K."/>
            <person name="Sano M."/>
            <person name="Shiraishi Y."/>
            <person name="Tsukahara M."/>
            <person name="Gomi K."/>
        </authorList>
    </citation>
    <scope>NUCLEOTIDE SEQUENCE [LARGE SCALE GENOMIC DNA]</scope>
    <source>
        <strain evidence="2 3">RIB 2604</strain>
    </source>
</reference>
<dbReference type="GeneID" id="64957436"/>
<dbReference type="EMBL" id="AP024426">
    <property type="protein sequence ID" value="BCR96111.1"/>
    <property type="molecule type" value="Genomic_DNA"/>
</dbReference>
<dbReference type="OrthoDB" id="5420280at2759"/>
<evidence type="ECO:0000313" key="4">
    <source>
        <dbReference type="Proteomes" id="UP000661280"/>
    </source>
</evidence>
<dbReference type="EMBL" id="BCWF01000021">
    <property type="protein sequence ID" value="GAT26844.1"/>
    <property type="molecule type" value="Genomic_DNA"/>
</dbReference>
<evidence type="ECO:0000313" key="2">
    <source>
        <dbReference type="EMBL" id="GAT26844.1"/>
    </source>
</evidence>
<gene>
    <name evidence="1" type="ORF">AKAW2_21051A</name>
    <name evidence="2" type="ORF">RIB2604_02105270</name>
</gene>
<reference evidence="3" key="2">
    <citation type="submission" date="2016-02" db="EMBL/GenBank/DDBJ databases">
        <title>Genome sequencing of Aspergillus luchuensis NBRC 4314.</title>
        <authorList>
            <person name="Yamada O."/>
        </authorList>
    </citation>
    <scope>NUCLEOTIDE SEQUENCE [LARGE SCALE GENOMIC DNA]</scope>
    <source>
        <strain evidence="3">RIB 2604</strain>
    </source>
</reference>
<dbReference type="Proteomes" id="UP000075230">
    <property type="component" value="Unassembled WGS sequence"/>
</dbReference>
<dbReference type="VEuPathDB" id="FungiDB:ASPFODRAFT_66571"/>